<protein>
    <submittedName>
        <fullName evidence="2">Uncharacterized protein</fullName>
    </submittedName>
</protein>
<feature type="transmembrane region" description="Helical" evidence="1">
    <location>
        <begin position="28"/>
        <end position="61"/>
    </location>
</feature>
<evidence type="ECO:0000313" key="2">
    <source>
        <dbReference type="EMBL" id="KKO74516.1"/>
    </source>
</evidence>
<dbReference type="Proteomes" id="UP000034350">
    <property type="component" value="Unassembled WGS sequence"/>
</dbReference>
<evidence type="ECO:0000256" key="1">
    <source>
        <dbReference type="SAM" id="Phobius"/>
    </source>
</evidence>
<keyword evidence="1" id="KW-1133">Transmembrane helix</keyword>
<name>A0A0F9WA82_9MICR</name>
<keyword evidence="1" id="KW-0472">Membrane</keyword>
<dbReference type="EMBL" id="JPQZ01000063">
    <property type="protein sequence ID" value="KKO74516.1"/>
    <property type="molecule type" value="Genomic_DNA"/>
</dbReference>
<keyword evidence="1" id="KW-0812">Transmembrane</keyword>
<gene>
    <name evidence="2" type="ORF">AAJ76_63000198</name>
</gene>
<proteinExistence type="predicted"/>
<dbReference type="AlphaFoldDB" id="A0A0F9WA82"/>
<accession>A0A0F9WA82</accession>
<reference evidence="2 3" key="1">
    <citation type="journal article" date="2015" name="Environ. Microbiol.">
        <title>Genome analyses suggest the presence of polyploidy and recent human-driven expansions in eight global populations of the honeybee pathogen Nosema ceranae.</title>
        <authorList>
            <person name="Pelin A."/>
            <person name="Selman M."/>
            <person name="Aris-Brosou S."/>
            <person name="Farinelli L."/>
            <person name="Corradi N."/>
        </authorList>
    </citation>
    <scope>NUCLEOTIDE SEQUENCE [LARGE SCALE GENOMIC DNA]</scope>
    <source>
        <strain evidence="2 3">PA08 1199</strain>
    </source>
</reference>
<comment type="caution">
    <text evidence="2">The sequence shown here is derived from an EMBL/GenBank/DDBJ whole genome shotgun (WGS) entry which is preliminary data.</text>
</comment>
<keyword evidence="3" id="KW-1185">Reference proteome</keyword>
<evidence type="ECO:0000313" key="3">
    <source>
        <dbReference type="Proteomes" id="UP000034350"/>
    </source>
</evidence>
<dbReference type="VEuPathDB" id="MicrosporidiaDB:AAJ76_63000198"/>
<sequence>MLVCVTDYLILSFGAVEAFLKDNKLILFYYFFFNRFVIIYIGVIIAFFVVFLVVIFMKLIFSVDRRFNSFYSRLKKLRDDFKKNDHH</sequence>
<organism evidence="2 3">
    <name type="scientific">Vairimorpha ceranae</name>
    <dbReference type="NCBI Taxonomy" id="40302"/>
    <lineage>
        <taxon>Eukaryota</taxon>
        <taxon>Fungi</taxon>
        <taxon>Fungi incertae sedis</taxon>
        <taxon>Microsporidia</taxon>
        <taxon>Nosematidae</taxon>
        <taxon>Vairimorpha</taxon>
    </lineage>
</organism>
<dbReference type="RefSeq" id="XP_024330258.1">
    <property type="nucleotide sequence ID" value="XM_024476169.1"/>
</dbReference>
<dbReference type="GeneID" id="36321120"/>